<evidence type="ECO:0000313" key="4">
    <source>
        <dbReference type="EMBL" id="MFB9994221.1"/>
    </source>
</evidence>
<dbReference type="Proteomes" id="UP001589733">
    <property type="component" value="Unassembled WGS sequence"/>
</dbReference>
<gene>
    <name evidence="4" type="ORF">ACFFLM_19890</name>
</gene>
<dbReference type="PANTHER" id="PTHR30404">
    <property type="entry name" value="N-ACETYLMURAMOYL-L-ALANINE AMIDASE"/>
    <property type="match status" value="1"/>
</dbReference>
<keyword evidence="5" id="KW-1185">Reference proteome</keyword>
<dbReference type="RefSeq" id="WP_380014574.1">
    <property type="nucleotide sequence ID" value="NZ_JBHLYR010000060.1"/>
</dbReference>
<organism evidence="4 5">
    <name type="scientific">Deinococcus oregonensis</name>
    <dbReference type="NCBI Taxonomy" id="1805970"/>
    <lineage>
        <taxon>Bacteria</taxon>
        <taxon>Thermotogati</taxon>
        <taxon>Deinococcota</taxon>
        <taxon>Deinococci</taxon>
        <taxon>Deinococcales</taxon>
        <taxon>Deinococcaceae</taxon>
        <taxon>Deinococcus</taxon>
    </lineage>
</organism>
<feature type="domain" description="MurNAc-LAA" evidence="3">
    <location>
        <begin position="561"/>
        <end position="676"/>
    </location>
</feature>
<name>A0ABV6B708_9DEIO</name>
<dbReference type="Pfam" id="PF01520">
    <property type="entry name" value="Amidase_3"/>
    <property type="match status" value="1"/>
</dbReference>
<evidence type="ECO:0000256" key="2">
    <source>
        <dbReference type="SAM" id="SignalP"/>
    </source>
</evidence>
<feature type="signal peptide" evidence="2">
    <location>
        <begin position="1"/>
        <end position="24"/>
    </location>
</feature>
<dbReference type="Gene3D" id="3.40.630.40">
    <property type="entry name" value="Zn-dependent exopeptidases"/>
    <property type="match status" value="1"/>
</dbReference>
<keyword evidence="2" id="KW-0732">Signal</keyword>
<evidence type="ECO:0000259" key="3">
    <source>
        <dbReference type="SMART" id="SM00646"/>
    </source>
</evidence>
<keyword evidence="1" id="KW-0378">Hydrolase</keyword>
<protein>
    <submittedName>
        <fullName evidence="4">N-acetylmuramoyl-L-alanine amidase</fullName>
    </submittedName>
</protein>
<dbReference type="InterPro" id="IPR002508">
    <property type="entry name" value="MurNAc-LAA_cat"/>
</dbReference>
<feature type="chain" id="PRO_5047105719" evidence="2">
    <location>
        <begin position="25"/>
        <end position="683"/>
    </location>
</feature>
<dbReference type="SUPFAM" id="SSF53187">
    <property type="entry name" value="Zn-dependent exopeptidases"/>
    <property type="match status" value="1"/>
</dbReference>
<dbReference type="PANTHER" id="PTHR30404:SF0">
    <property type="entry name" value="N-ACETYLMURAMOYL-L-ALANINE AMIDASE AMIC"/>
    <property type="match status" value="1"/>
</dbReference>
<dbReference type="EMBL" id="JBHLYR010000060">
    <property type="protein sequence ID" value="MFB9994221.1"/>
    <property type="molecule type" value="Genomic_DNA"/>
</dbReference>
<evidence type="ECO:0000256" key="1">
    <source>
        <dbReference type="ARBA" id="ARBA00022801"/>
    </source>
</evidence>
<dbReference type="CDD" id="cd02696">
    <property type="entry name" value="MurNAc-LAA"/>
    <property type="match status" value="1"/>
</dbReference>
<dbReference type="InterPro" id="IPR050695">
    <property type="entry name" value="N-acetylmuramoyl_amidase_3"/>
</dbReference>
<comment type="caution">
    <text evidence="4">The sequence shown here is derived from an EMBL/GenBank/DDBJ whole genome shotgun (WGS) entry which is preliminary data.</text>
</comment>
<accession>A0ABV6B708</accession>
<evidence type="ECO:0000313" key="5">
    <source>
        <dbReference type="Proteomes" id="UP001589733"/>
    </source>
</evidence>
<proteinExistence type="predicted"/>
<dbReference type="SMART" id="SM00646">
    <property type="entry name" value="Ami_3"/>
    <property type="match status" value="1"/>
</dbReference>
<reference evidence="4 5" key="1">
    <citation type="submission" date="2024-09" db="EMBL/GenBank/DDBJ databases">
        <authorList>
            <person name="Sun Q."/>
            <person name="Mori K."/>
        </authorList>
    </citation>
    <scope>NUCLEOTIDE SEQUENCE [LARGE SCALE GENOMIC DNA]</scope>
    <source>
        <strain evidence="4 5">JCM 13503</strain>
    </source>
</reference>
<sequence>MPLPSRVALAFALLAVPLASSARAAPDVFVAYPPADYRVAFDHVILEGSVTPGASLKIGGQAVNVGADGLFMLWWPLRVGTNDLRLVASAGGQSGSRTLRVIRTVPRALPATPTALDRDSVTPRENHEFWDAAADAPAERSILISFRGSPGGRATFRLAGGAVQPMQEGPAGQYSATYTLPAAARVQSAAFTVSLKGRDGRTTAAAAPGRLTSTAAGPRTATQRPNTVRGLGLNDANNVLTTLTGEPLLYPRSGMTFAAVGRQGDDLRVRLAPGVSALVTAAQMALTPGAPRGAAAGTVLLEDLPAVSPPVPPTLPEVLPVPIATPPVSPPLSLPPEPAPVPTDPALPIPTVPVPTVPVSTLPELPPEPVRPKKVAPAPVTPPVPPVTPPVAAAPASDLRVRVPLGGLRVPFTLEQTDGGRTLTLTLYGLSAPPVVSTPSTNPLLSSLTVAPAGLGVSRLTLNLTAAQAWGFSANYDGPDLLLTVRRPPTLDPSQPLAGRVITLDPGHGGTQLGGAGSLRVPEKGLTLPIALRAAELLRAQGATVNLTRTGDVTLGLYERGEAAETARADLLVSIHANALPDGRDPRGIRGPEVYFTHPQAQAVAAQILASLRRTLPDLGPGAGLKPGANLALTRPSTQISLLVETAYLTDPGNLRILTDKGGQERLAQAIAGGIAAFYAGQK</sequence>